<dbReference type="Gene3D" id="3.30.420.10">
    <property type="entry name" value="Ribonuclease H-like superfamily/Ribonuclease H"/>
    <property type="match status" value="1"/>
</dbReference>
<dbReference type="Proteomes" id="UP001179952">
    <property type="component" value="Unassembled WGS sequence"/>
</dbReference>
<evidence type="ECO:0000256" key="1">
    <source>
        <dbReference type="ARBA" id="ARBA00022722"/>
    </source>
</evidence>
<dbReference type="GO" id="GO:0005737">
    <property type="term" value="C:cytoplasm"/>
    <property type="evidence" value="ECO:0007669"/>
    <property type="project" value="TreeGrafter"/>
</dbReference>
<reference evidence="3" key="1">
    <citation type="journal article" date="2023" name="Nat. Commun.">
        <title>Diploid and tetraploid genomes of Acorus and the evolution of monocots.</title>
        <authorList>
            <person name="Ma L."/>
            <person name="Liu K.W."/>
            <person name="Li Z."/>
            <person name="Hsiao Y.Y."/>
            <person name="Qi Y."/>
            <person name="Fu T."/>
            <person name="Tang G.D."/>
            <person name="Zhang D."/>
            <person name="Sun W.H."/>
            <person name="Liu D.K."/>
            <person name="Li Y."/>
            <person name="Chen G.Z."/>
            <person name="Liu X.D."/>
            <person name="Liao X.Y."/>
            <person name="Jiang Y.T."/>
            <person name="Yu X."/>
            <person name="Hao Y."/>
            <person name="Huang J."/>
            <person name="Zhao X.W."/>
            <person name="Ke S."/>
            <person name="Chen Y.Y."/>
            <person name="Wu W.L."/>
            <person name="Hsu J.L."/>
            <person name="Lin Y.F."/>
            <person name="Huang M.D."/>
            <person name="Li C.Y."/>
            <person name="Huang L."/>
            <person name="Wang Z.W."/>
            <person name="Zhao X."/>
            <person name="Zhong W.Y."/>
            <person name="Peng D.H."/>
            <person name="Ahmad S."/>
            <person name="Lan S."/>
            <person name="Zhang J.S."/>
            <person name="Tsai W.C."/>
            <person name="Van de Peer Y."/>
            <person name="Liu Z.J."/>
        </authorList>
    </citation>
    <scope>NUCLEOTIDE SEQUENCE</scope>
    <source>
        <strain evidence="3">SCP</strain>
    </source>
</reference>
<dbReference type="AlphaFoldDB" id="A0AAV9BAH7"/>
<dbReference type="GO" id="GO:0005634">
    <property type="term" value="C:nucleus"/>
    <property type="evidence" value="ECO:0007669"/>
    <property type="project" value="TreeGrafter"/>
</dbReference>
<dbReference type="SUPFAM" id="SSF53098">
    <property type="entry name" value="Ribonuclease H-like"/>
    <property type="match status" value="1"/>
</dbReference>
<dbReference type="CDD" id="cd06141">
    <property type="entry name" value="WRN_exo"/>
    <property type="match status" value="1"/>
</dbReference>
<accession>A0AAV9BAH7</accession>
<evidence type="ECO:0008006" key="5">
    <source>
        <dbReference type="Google" id="ProtNLM"/>
    </source>
</evidence>
<dbReference type="InterPro" id="IPR051132">
    <property type="entry name" value="3-5_Exonuclease_domain"/>
</dbReference>
<proteinExistence type="predicted"/>
<organism evidence="3 4">
    <name type="scientific">Acorus gramineus</name>
    <name type="common">Dwarf sweet flag</name>
    <dbReference type="NCBI Taxonomy" id="55184"/>
    <lineage>
        <taxon>Eukaryota</taxon>
        <taxon>Viridiplantae</taxon>
        <taxon>Streptophyta</taxon>
        <taxon>Embryophyta</taxon>
        <taxon>Tracheophyta</taxon>
        <taxon>Spermatophyta</taxon>
        <taxon>Magnoliopsida</taxon>
        <taxon>Liliopsida</taxon>
        <taxon>Acoraceae</taxon>
        <taxon>Acorus</taxon>
    </lineage>
</organism>
<reference evidence="3" key="2">
    <citation type="submission" date="2023-06" db="EMBL/GenBank/DDBJ databases">
        <authorList>
            <person name="Ma L."/>
            <person name="Liu K.-W."/>
            <person name="Li Z."/>
            <person name="Hsiao Y.-Y."/>
            <person name="Qi Y."/>
            <person name="Fu T."/>
            <person name="Tang G."/>
            <person name="Zhang D."/>
            <person name="Sun W.-H."/>
            <person name="Liu D.-K."/>
            <person name="Li Y."/>
            <person name="Chen G.-Z."/>
            <person name="Liu X.-D."/>
            <person name="Liao X.-Y."/>
            <person name="Jiang Y.-T."/>
            <person name="Yu X."/>
            <person name="Hao Y."/>
            <person name="Huang J."/>
            <person name="Zhao X.-W."/>
            <person name="Ke S."/>
            <person name="Chen Y.-Y."/>
            <person name="Wu W.-L."/>
            <person name="Hsu J.-L."/>
            <person name="Lin Y.-F."/>
            <person name="Huang M.-D."/>
            <person name="Li C.-Y."/>
            <person name="Huang L."/>
            <person name="Wang Z.-W."/>
            <person name="Zhao X."/>
            <person name="Zhong W.-Y."/>
            <person name="Peng D.-H."/>
            <person name="Ahmad S."/>
            <person name="Lan S."/>
            <person name="Zhang J.-S."/>
            <person name="Tsai W.-C."/>
            <person name="Van De Peer Y."/>
            <person name="Liu Z.-J."/>
        </authorList>
    </citation>
    <scope>NUCLEOTIDE SEQUENCE</scope>
    <source>
        <strain evidence="3">SCP</strain>
        <tissue evidence="3">Leaves</tissue>
    </source>
</reference>
<name>A0AAV9BAH7_ACOGR</name>
<keyword evidence="4" id="KW-1185">Reference proteome</keyword>
<dbReference type="InterPro" id="IPR012337">
    <property type="entry name" value="RNaseH-like_sf"/>
</dbReference>
<comment type="caution">
    <text evidence="3">The sequence shown here is derived from an EMBL/GenBank/DDBJ whole genome shotgun (WGS) entry which is preliminary data.</text>
</comment>
<dbReference type="GO" id="GO:0008408">
    <property type="term" value="F:3'-5' exonuclease activity"/>
    <property type="evidence" value="ECO:0007669"/>
    <property type="project" value="TreeGrafter"/>
</dbReference>
<evidence type="ECO:0000313" key="3">
    <source>
        <dbReference type="EMBL" id="KAK1273477.1"/>
    </source>
</evidence>
<keyword evidence="2" id="KW-0378">Hydrolase</keyword>
<evidence type="ECO:0000256" key="2">
    <source>
        <dbReference type="ARBA" id="ARBA00022801"/>
    </source>
</evidence>
<gene>
    <name evidence="3" type="ORF">QJS04_geneDACA022310</name>
</gene>
<evidence type="ECO:0000313" key="4">
    <source>
        <dbReference type="Proteomes" id="UP001179952"/>
    </source>
</evidence>
<keyword evidence="1" id="KW-0540">Nuclease</keyword>
<sequence length="209" mass="24136">MNHPPIGVERLRYTETEFIVHIFHLAHITTVVTASAAEASMWVNDFLSAYNNDNNHDEGPTRFLVGLDAKWSPDYGIAVLQLCVDRRCLIFQIVRCGAIPDALSDFLCDTRFTFTGVRIHDNVRRLILDYDVSVANVMDLRTLFVVERERVRLRLKELGLGTAILMWRARNLRSVELENWEAERLSMDQIRYGCMDAFLPFEVARRVFG</sequence>
<dbReference type="EMBL" id="JAUJYN010000004">
    <property type="protein sequence ID" value="KAK1273477.1"/>
    <property type="molecule type" value="Genomic_DNA"/>
</dbReference>
<protein>
    <recommendedName>
        <fullName evidence="5">3'-5' exonuclease domain-containing protein</fullName>
    </recommendedName>
</protein>
<dbReference type="GO" id="GO:0003676">
    <property type="term" value="F:nucleic acid binding"/>
    <property type="evidence" value="ECO:0007669"/>
    <property type="project" value="InterPro"/>
</dbReference>
<dbReference type="InterPro" id="IPR036397">
    <property type="entry name" value="RNaseH_sf"/>
</dbReference>
<dbReference type="PANTHER" id="PTHR13620:SF105">
    <property type="entry name" value="OS01G0737700 PROTEIN"/>
    <property type="match status" value="1"/>
</dbReference>
<dbReference type="PANTHER" id="PTHR13620">
    <property type="entry name" value="3-5 EXONUCLEASE"/>
    <property type="match status" value="1"/>
</dbReference>